<dbReference type="STRING" id="3827.A0A1S3E9B0"/>
<evidence type="ECO:0000256" key="2">
    <source>
        <dbReference type="ARBA" id="ARBA00007606"/>
    </source>
</evidence>
<dbReference type="eggNOG" id="ENOG502QTX3">
    <property type="taxonomic scope" value="Eukaryota"/>
</dbReference>
<dbReference type="GO" id="GO:0030246">
    <property type="term" value="F:carbohydrate binding"/>
    <property type="evidence" value="ECO:0007669"/>
    <property type="project" value="UniProtKB-KW"/>
</dbReference>
<name>A0A1S3E9B0_CICAR</name>
<dbReference type="RefSeq" id="XP_012572412.1">
    <property type="nucleotide sequence ID" value="XM_012716958.2"/>
</dbReference>
<keyword evidence="10 17" id="KW-0547">Nucleotide-binding</keyword>
<evidence type="ECO:0000256" key="17">
    <source>
        <dbReference type="PROSITE-ProRule" id="PRU10141"/>
    </source>
</evidence>
<evidence type="ECO:0000256" key="4">
    <source>
        <dbReference type="ARBA" id="ARBA00010217"/>
    </source>
</evidence>
<evidence type="ECO:0000313" key="21">
    <source>
        <dbReference type="Proteomes" id="UP000087171"/>
    </source>
</evidence>
<reference evidence="21" key="1">
    <citation type="journal article" date="2013" name="Nat. Biotechnol.">
        <title>Draft genome sequence of chickpea (Cicer arietinum) provides a resource for trait improvement.</title>
        <authorList>
            <person name="Varshney R.K."/>
            <person name="Song C."/>
            <person name="Saxena R.K."/>
            <person name="Azam S."/>
            <person name="Yu S."/>
            <person name="Sharpe A.G."/>
            <person name="Cannon S."/>
            <person name="Baek J."/>
            <person name="Rosen B.D."/>
            <person name="Tar'an B."/>
            <person name="Millan T."/>
            <person name="Zhang X."/>
            <person name="Ramsay L.D."/>
            <person name="Iwata A."/>
            <person name="Wang Y."/>
            <person name="Nelson W."/>
            <person name="Farmer A.D."/>
            <person name="Gaur P.M."/>
            <person name="Soderlund C."/>
            <person name="Penmetsa R.V."/>
            <person name="Xu C."/>
            <person name="Bharti A.K."/>
            <person name="He W."/>
            <person name="Winter P."/>
            <person name="Zhao S."/>
            <person name="Hane J.K."/>
            <person name="Carrasquilla-Garcia N."/>
            <person name="Condie J.A."/>
            <person name="Upadhyaya H.D."/>
            <person name="Luo M.C."/>
            <person name="Thudi M."/>
            <person name="Gowda C.L."/>
            <person name="Singh N.P."/>
            <person name="Lichtenzveig J."/>
            <person name="Gali K.K."/>
            <person name="Rubio J."/>
            <person name="Nadarajan N."/>
            <person name="Dolezel J."/>
            <person name="Bansal K.C."/>
            <person name="Xu X."/>
            <person name="Edwards D."/>
            <person name="Zhang G."/>
            <person name="Kahl G."/>
            <person name="Gil J."/>
            <person name="Singh K.B."/>
            <person name="Datta S.K."/>
            <person name="Jackson S.A."/>
            <person name="Wang J."/>
            <person name="Cook D.R."/>
        </authorList>
    </citation>
    <scope>NUCLEOTIDE SEQUENCE [LARGE SCALE GENOMIC DNA]</scope>
    <source>
        <strain evidence="21">cv. CDC Frontier</strain>
    </source>
</reference>
<feature type="transmembrane region" description="Helical" evidence="18">
    <location>
        <begin position="289"/>
        <end position="313"/>
    </location>
</feature>
<evidence type="ECO:0000256" key="1">
    <source>
        <dbReference type="ARBA" id="ARBA00004251"/>
    </source>
</evidence>
<evidence type="ECO:0000256" key="18">
    <source>
        <dbReference type="SAM" id="Phobius"/>
    </source>
</evidence>
<dbReference type="PANTHER" id="PTHR27007">
    <property type="match status" value="1"/>
</dbReference>
<dbReference type="KEGG" id="cam:101491690"/>
<dbReference type="InterPro" id="IPR017441">
    <property type="entry name" value="Protein_kinase_ATP_BS"/>
</dbReference>
<dbReference type="GO" id="GO:0005886">
    <property type="term" value="C:plasma membrane"/>
    <property type="evidence" value="ECO:0007669"/>
    <property type="project" value="UniProtKB-SubCell"/>
</dbReference>
<dbReference type="PROSITE" id="PS00108">
    <property type="entry name" value="PROTEIN_KINASE_ST"/>
    <property type="match status" value="1"/>
</dbReference>
<keyword evidence="15" id="KW-0675">Receptor</keyword>
<evidence type="ECO:0000256" key="14">
    <source>
        <dbReference type="ARBA" id="ARBA00023136"/>
    </source>
</evidence>
<evidence type="ECO:0000256" key="15">
    <source>
        <dbReference type="ARBA" id="ARBA00023170"/>
    </source>
</evidence>
<dbReference type="FunFam" id="3.30.200.20:FF:000168">
    <property type="entry name" value="L-type lectin-domain containing receptor kinase IX.1"/>
    <property type="match status" value="1"/>
</dbReference>
<dbReference type="CDD" id="cd14066">
    <property type="entry name" value="STKc_IRAK"/>
    <property type="match status" value="1"/>
</dbReference>
<dbReference type="OrthoDB" id="4062651at2759"/>
<keyword evidence="12 17" id="KW-0067">ATP-binding</keyword>
<keyword evidence="14 18" id="KW-0472">Membrane</keyword>
<dbReference type="GO" id="GO:0005524">
    <property type="term" value="F:ATP binding"/>
    <property type="evidence" value="ECO:0007669"/>
    <property type="project" value="UniProtKB-UniRule"/>
</dbReference>
<dbReference type="Pfam" id="PF00139">
    <property type="entry name" value="Lectin_legB"/>
    <property type="match status" value="1"/>
</dbReference>
<gene>
    <name evidence="22" type="primary">LOC101491690</name>
</gene>
<reference evidence="22" key="2">
    <citation type="submission" date="2025-08" db="UniProtKB">
        <authorList>
            <consortium name="RefSeq"/>
        </authorList>
    </citation>
    <scope>IDENTIFICATION</scope>
    <source>
        <tissue evidence="22">Etiolated seedlings</tissue>
    </source>
</reference>
<evidence type="ECO:0000256" key="10">
    <source>
        <dbReference type="ARBA" id="ARBA00022741"/>
    </source>
</evidence>
<dbReference type="Pfam" id="PF00069">
    <property type="entry name" value="Pkinase"/>
    <property type="match status" value="1"/>
</dbReference>
<dbReference type="InterPro" id="IPR013320">
    <property type="entry name" value="ConA-like_dom_sf"/>
</dbReference>
<dbReference type="GeneID" id="101491690"/>
<comment type="similarity">
    <text evidence="4">In the C-terminal section; belongs to the protein kinase superfamily. Ser/Thr protein kinase family.</text>
</comment>
<evidence type="ECO:0000256" key="16">
    <source>
        <dbReference type="ARBA" id="ARBA00023180"/>
    </source>
</evidence>
<keyword evidence="13 18" id="KW-1133">Transmembrane helix</keyword>
<dbReference type="AlphaFoldDB" id="A0A1S3E9B0"/>
<feature type="binding site" evidence="17">
    <location>
        <position position="386"/>
    </location>
    <ligand>
        <name>ATP</name>
        <dbReference type="ChEBI" id="CHEBI:30616"/>
    </ligand>
</feature>
<evidence type="ECO:0000256" key="3">
    <source>
        <dbReference type="ARBA" id="ARBA00008536"/>
    </source>
</evidence>
<evidence type="ECO:0000256" key="7">
    <source>
        <dbReference type="ARBA" id="ARBA00022692"/>
    </source>
</evidence>
<dbReference type="SUPFAM" id="SSF56112">
    <property type="entry name" value="Protein kinase-like (PK-like)"/>
    <property type="match status" value="1"/>
</dbReference>
<dbReference type="Gene3D" id="3.30.200.20">
    <property type="entry name" value="Phosphorylase Kinase, domain 1"/>
    <property type="match status" value="1"/>
</dbReference>
<dbReference type="Gene3D" id="2.60.120.200">
    <property type="match status" value="1"/>
</dbReference>
<dbReference type="GO" id="GO:0002229">
    <property type="term" value="P:defense response to oomycetes"/>
    <property type="evidence" value="ECO:0007669"/>
    <property type="project" value="UniProtKB-ARBA"/>
</dbReference>
<feature type="domain" description="Protein kinase" evidence="20">
    <location>
        <begin position="357"/>
        <end position="637"/>
    </location>
</feature>
<accession>A0A1S3E9B0</accession>
<dbReference type="Gene3D" id="1.10.510.10">
    <property type="entry name" value="Transferase(Phosphotransferase) domain 1"/>
    <property type="match status" value="1"/>
</dbReference>
<evidence type="ECO:0000256" key="9">
    <source>
        <dbReference type="ARBA" id="ARBA00022734"/>
    </source>
</evidence>
<comment type="similarity">
    <text evidence="2">Belongs to the leguminous lectin family.</text>
</comment>
<dbReference type="InterPro" id="IPR050528">
    <property type="entry name" value="L-type_Lectin-RKs"/>
</dbReference>
<comment type="similarity">
    <text evidence="3">In the N-terminal section; belongs to the leguminous lectin family.</text>
</comment>
<evidence type="ECO:0000313" key="22">
    <source>
        <dbReference type="RefSeq" id="XP_012572412.1"/>
    </source>
</evidence>
<evidence type="ECO:0000256" key="8">
    <source>
        <dbReference type="ARBA" id="ARBA00022729"/>
    </source>
</evidence>
<evidence type="ECO:0000256" key="5">
    <source>
        <dbReference type="ARBA" id="ARBA00022475"/>
    </source>
</evidence>
<dbReference type="GO" id="GO:0004672">
    <property type="term" value="F:protein kinase activity"/>
    <property type="evidence" value="ECO:0007669"/>
    <property type="project" value="InterPro"/>
</dbReference>
<evidence type="ECO:0000256" key="6">
    <source>
        <dbReference type="ARBA" id="ARBA00022679"/>
    </source>
</evidence>
<dbReference type="InterPro" id="IPR001220">
    <property type="entry name" value="Legume_lectin_dom"/>
</dbReference>
<keyword evidence="16" id="KW-0325">Glycoprotein</keyword>
<dbReference type="SMART" id="SM00220">
    <property type="entry name" value="S_TKc"/>
    <property type="match status" value="1"/>
</dbReference>
<evidence type="ECO:0000259" key="20">
    <source>
        <dbReference type="PROSITE" id="PS50011"/>
    </source>
</evidence>
<evidence type="ECO:0000256" key="12">
    <source>
        <dbReference type="ARBA" id="ARBA00022840"/>
    </source>
</evidence>
<keyword evidence="21" id="KW-1185">Reference proteome</keyword>
<protein>
    <submittedName>
        <fullName evidence="22">L-type lectin-domain containing receptor kinase IX.1-like</fullName>
    </submittedName>
</protein>
<dbReference type="CDD" id="cd06899">
    <property type="entry name" value="lectin_legume_LecRK_Arcelin_ConA"/>
    <property type="match status" value="1"/>
</dbReference>
<evidence type="ECO:0000256" key="19">
    <source>
        <dbReference type="SAM" id="SignalP"/>
    </source>
</evidence>
<feature type="signal peptide" evidence="19">
    <location>
        <begin position="1"/>
        <end position="21"/>
    </location>
</feature>
<proteinExistence type="inferred from homology"/>
<comment type="subcellular location">
    <subcellularLocation>
        <location evidence="1">Cell membrane</location>
        <topology evidence="1">Single-pass type I membrane protein</topology>
    </subcellularLocation>
</comment>
<evidence type="ECO:0000256" key="11">
    <source>
        <dbReference type="ARBA" id="ARBA00022777"/>
    </source>
</evidence>
<feature type="chain" id="PRO_5010251751" evidence="19">
    <location>
        <begin position="22"/>
        <end position="668"/>
    </location>
</feature>
<sequence length="668" mass="74989">MVDCYESITFLFLLIIPLTNSKSQSFNFPYFSQMNVNLNQIKLEGNASISGSSIQLTTEHVGNDSTNGVGTIGRVRYHEYIHLWDNNTGQQVDFTTNFSFVISSSEGAYGDGLMFFLANPELLNENMMVKQAGGGLGIDVVDGNQNILVDGYNQFVALEFDTFSNDWDPDGAHVGLNVNSVMSVILEEWSTDIPNDRVYNCSVEYNSRSSYLNVSFTGYGFEGVPITKYFGYHINITEHLPESVVIGISASTGGYSENHTILSWSFSTSRGPMIVDTKKVRRIIINPRLLEGVVIGVVLPLSLLGLVHVLLWMMNKGKKEESSSETGSVVKMDYEFQMSTGPKKICYYELLNATNNFEEKHKLGQGGFGGVYKGYLKRTNSYAAIKRISSDSRQGIKQYAAEVMIISQLRHRNLLKLIGWCHRNHDFILIYEFMPNGSLDSHLFRGESILPWNLRYNIALGLASALLYLQEEWEKCVIHRDIKSSNIMLDSNFNTKLGDFGLARLMDHEKVSETTHVAGTIGYLAPEYMKTGKARKESDIFSFGVVLLEIATGRKAILQQDWDLEGQVSLVEWVWELYALKNIIAAADPKLCEVFDVKQMECLLVVGLWCANPDSSSRPSIREAINVLNFEAPLPILPQNVPMLALFPPIRRNDIFYSVPSFFRTTTG</sequence>
<organism evidence="21 22">
    <name type="scientific">Cicer arietinum</name>
    <name type="common">Chickpea</name>
    <name type="synonym">Garbanzo</name>
    <dbReference type="NCBI Taxonomy" id="3827"/>
    <lineage>
        <taxon>Eukaryota</taxon>
        <taxon>Viridiplantae</taxon>
        <taxon>Streptophyta</taxon>
        <taxon>Embryophyta</taxon>
        <taxon>Tracheophyta</taxon>
        <taxon>Spermatophyta</taxon>
        <taxon>Magnoliopsida</taxon>
        <taxon>eudicotyledons</taxon>
        <taxon>Gunneridae</taxon>
        <taxon>Pentapetalae</taxon>
        <taxon>rosids</taxon>
        <taxon>fabids</taxon>
        <taxon>Fabales</taxon>
        <taxon>Fabaceae</taxon>
        <taxon>Papilionoideae</taxon>
        <taxon>50 kb inversion clade</taxon>
        <taxon>NPAAA clade</taxon>
        <taxon>Hologalegina</taxon>
        <taxon>IRL clade</taxon>
        <taxon>Cicereae</taxon>
        <taxon>Cicer</taxon>
    </lineage>
</organism>
<keyword evidence="6" id="KW-0808">Transferase</keyword>
<keyword evidence="8 19" id="KW-0732">Signal</keyword>
<evidence type="ECO:0000256" key="13">
    <source>
        <dbReference type="ARBA" id="ARBA00022989"/>
    </source>
</evidence>
<keyword evidence="7 18" id="KW-0812">Transmembrane</keyword>
<keyword evidence="11" id="KW-0418">Kinase</keyword>
<dbReference type="InterPro" id="IPR000719">
    <property type="entry name" value="Prot_kinase_dom"/>
</dbReference>
<dbReference type="FunFam" id="1.10.510.10:FF:000240">
    <property type="entry name" value="Lectin-domain containing receptor kinase A4.3"/>
    <property type="match status" value="1"/>
</dbReference>
<dbReference type="SUPFAM" id="SSF49899">
    <property type="entry name" value="Concanavalin A-like lectins/glucanases"/>
    <property type="match status" value="1"/>
</dbReference>
<dbReference type="PROSITE" id="PS00107">
    <property type="entry name" value="PROTEIN_KINASE_ATP"/>
    <property type="match status" value="1"/>
</dbReference>
<dbReference type="Proteomes" id="UP000087171">
    <property type="component" value="Chromosome Ca6"/>
</dbReference>
<dbReference type="PROSITE" id="PS50011">
    <property type="entry name" value="PROTEIN_KINASE_DOM"/>
    <property type="match status" value="1"/>
</dbReference>
<keyword evidence="5" id="KW-1003">Cell membrane</keyword>
<keyword evidence="9" id="KW-0430">Lectin</keyword>
<dbReference type="InterPro" id="IPR011009">
    <property type="entry name" value="Kinase-like_dom_sf"/>
</dbReference>
<dbReference type="InterPro" id="IPR008271">
    <property type="entry name" value="Ser/Thr_kinase_AS"/>
</dbReference>
<dbReference type="PaxDb" id="3827-XP_004504940.1"/>